<feature type="domain" description="Sodium/calcium exchanger membrane region" evidence="9">
    <location>
        <begin position="106"/>
        <end position="243"/>
    </location>
</feature>
<feature type="transmembrane region" description="Helical" evidence="7">
    <location>
        <begin position="639"/>
        <end position="664"/>
    </location>
</feature>
<dbReference type="GO" id="GO:0016020">
    <property type="term" value="C:membrane"/>
    <property type="evidence" value="ECO:0007669"/>
    <property type="project" value="UniProtKB-SubCell"/>
</dbReference>
<feature type="transmembrane region" description="Helical" evidence="7">
    <location>
        <begin position="477"/>
        <end position="493"/>
    </location>
</feature>
<feature type="transmembrane region" description="Helical" evidence="7">
    <location>
        <begin position="709"/>
        <end position="730"/>
    </location>
</feature>
<protein>
    <submittedName>
        <fullName evidence="10">CYFA0S08e04302g1_1</fullName>
    </submittedName>
</protein>
<dbReference type="InterPro" id="IPR051359">
    <property type="entry name" value="CaCA_antiporter"/>
</dbReference>
<evidence type="ECO:0000313" key="10">
    <source>
        <dbReference type="EMBL" id="CDR42161.1"/>
    </source>
</evidence>
<proteinExistence type="inferred from homology"/>
<keyword evidence="5 7" id="KW-1133">Transmembrane helix</keyword>
<keyword evidence="6 7" id="KW-0472">Membrane</keyword>
<feature type="transmembrane region" description="Helical" evidence="7">
    <location>
        <begin position="539"/>
        <end position="556"/>
    </location>
</feature>
<evidence type="ECO:0000256" key="7">
    <source>
        <dbReference type="SAM" id="Phobius"/>
    </source>
</evidence>
<dbReference type="Pfam" id="PF01699">
    <property type="entry name" value="Na_Ca_ex"/>
    <property type="match status" value="2"/>
</dbReference>
<dbReference type="InterPro" id="IPR004837">
    <property type="entry name" value="NaCa_Exmemb"/>
</dbReference>
<dbReference type="EMBL" id="LK052893">
    <property type="protein sequence ID" value="CDR42161.1"/>
    <property type="molecule type" value="Genomic_DNA"/>
</dbReference>
<keyword evidence="8" id="KW-0732">Signal</keyword>
<dbReference type="PANTHER" id="PTHR12266:SF0">
    <property type="entry name" value="MITOCHONDRIAL SODIUM_CALCIUM EXCHANGER PROTEIN"/>
    <property type="match status" value="1"/>
</dbReference>
<dbReference type="VEuPathDB" id="FungiDB:BON22_4204"/>
<sequence length="732" mass="80840">MRLTRLGTLTAGVVLVVGENLSLQQRQNDTNYIFPTVQADVQSPSSPLNSNITGECHDISDIPGDQQCQFALDHCGDYKIGFVNYVSFYYCRSGRVLTLLMYAVELICLFTTLGITASEFLCPNLDTISKFFKMSENLAGVTLLALGNGSPDVFSTLEALKIGSSDLALGELMGAALFITAVVVGSMAIVKPFKVVTRPFVRDVLFLLISLVITAVFLSDGELSLFEALAMILIYVLYVVFVVSWDWAVTKKRKVQLLDQKVRNRFFDDASRYSLQEFQIEENLETNDEDILNDLAGPVSGGVDVLDTEFDSESQQHFDEWTRRSSIQKFRPSILGALDMNHRLTDLEEEENLTGNIPLDTIAKPKAFYPSKTPLRSPSPIRMTAAPAFADANDDEQLAMDANEYEARTMSSREDFDMYHDDAGIALMTGHLPDFVDAHDSLKAFLSNGPFAKRRGLLNTFFPTLKGFKTKSLSDKIISIICLPTVTLLRITIPVVLTDEKEIDNETALAKEFVLLLIQCIVSPLIATMLIFEIHLIHIIIALVISCILVTLAFRFRNHHKNGNESLSSIFTCCLSCFGFFISINWISTIATELISIIKFFAVYFDISDAILGVTVFAIGNSLGDFISNFTIAKMGFPIMALSACFGGPLLNILLGIGGSALYVIPTSGENIKLHISWTLIISAVTLLINLVFLLLAVPANGWYMDKTIGVTMIGLWSCATLVCVVLEWLNS</sequence>
<dbReference type="PhylomeDB" id="A0A061AWX6"/>
<name>A0A061AWX6_CYBFA</name>
<keyword evidence="4 7" id="KW-0812">Transmembrane</keyword>
<dbReference type="GO" id="GO:0006874">
    <property type="term" value="P:intracellular calcium ion homeostasis"/>
    <property type="evidence" value="ECO:0007669"/>
    <property type="project" value="TreeGrafter"/>
</dbReference>
<evidence type="ECO:0000256" key="1">
    <source>
        <dbReference type="ARBA" id="ARBA00004141"/>
    </source>
</evidence>
<evidence type="ECO:0000256" key="3">
    <source>
        <dbReference type="ARBA" id="ARBA00022448"/>
    </source>
</evidence>
<evidence type="ECO:0000256" key="6">
    <source>
        <dbReference type="ARBA" id="ARBA00023136"/>
    </source>
</evidence>
<feature type="transmembrane region" description="Helical" evidence="7">
    <location>
        <begin position="96"/>
        <end position="117"/>
    </location>
</feature>
<evidence type="ECO:0000259" key="9">
    <source>
        <dbReference type="Pfam" id="PF01699"/>
    </source>
</evidence>
<dbReference type="Gene3D" id="1.20.1420.30">
    <property type="entry name" value="NCX, central ion-binding region"/>
    <property type="match status" value="2"/>
</dbReference>
<feature type="chain" id="PRO_5001594092" evidence="8">
    <location>
        <begin position="19"/>
        <end position="732"/>
    </location>
</feature>
<comment type="similarity">
    <text evidence="2">Belongs to the Ca(2+):cation antiporter (CaCA) (TC 2.A.19) family.</text>
</comment>
<feature type="transmembrane region" description="Helical" evidence="7">
    <location>
        <begin position="676"/>
        <end position="697"/>
    </location>
</feature>
<evidence type="ECO:0000256" key="8">
    <source>
        <dbReference type="SAM" id="SignalP"/>
    </source>
</evidence>
<reference evidence="10" key="1">
    <citation type="journal article" date="2014" name="Genome Announc.">
        <title>Genome sequence of the yeast Cyberlindnera fabianii (Hansenula fabianii).</title>
        <authorList>
            <person name="Freel K.C."/>
            <person name="Sarilar V."/>
            <person name="Neuveglise C."/>
            <person name="Devillers H."/>
            <person name="Friedrich A."/>
            <person name="Schacherer J."/>
        </authorList>
    </citation>
    <scope>NUCLEOTIDE SEQUENCE</scope>
    <source>
        <strain evidence="10">YJS4271</strain>
    </source>
</reference>
<dbReference type="OrthoDB" id="407410at2759"/>
<evidence type="ECO:0000256" key="2">
    <source>
        <dbReference type="ARBA" id="ARBA00008170"/>
    </source>
</evidence>
<dbReference type="AlphaFoldDB" id="A0A061AWX6"/>
<keyword evidence="3" id="KW-0813">Transport</keyword>
<feature type="transmembrane region" description="Helical" evidence="7">
    <location>
        <begin position="600"/>
        <end position="619"/>
    </location>
</feature>
<evidence type="ECO:0000256" key="5">
    <source>
        <dbReference type="ARBA" id="ARBA00022989"/>
    </source>
</evidence>
<dbReference type="PANTHER" id="PTHR12266">
    <property type="entry name" value="NA+/CA2+ K+ INDEPENDENT EXCHANGER"/>
    <property type="match status" value="1"/>
</dbReference>
<evidence type="ECO:0000256" key="4">
    <source>
        <dbReference type="ARBA" id="ARBA00022692"/>
    </source>
</evidence>
<gene>
    <name evidence="10" type="ORF">CYFA0S_08e04302g</name>
</gene>
<dbReference type="GO" id="GO:0008324">
    <property type="term" value="F:monoatomic cation transmembrane transporter activity"/>
    <property type="evidence" value="ECO:0007669"/>
    <property type="project" value="TreeGrafter"/>
</dbReference>
<feature type="transmembrane region" description="Helical" evidence="7">
    <location>
        <begin position="200"/>
        <end position="219"/>
    </location>
</feature>
<feature type="signal peptide" evidence="8">
    <location>
        <begin position="1"/>
        <end position="18"/>
    </location>
</feature>
<organism evidence="10">
    <name type="scientific">Cyberlindnera fabianii</name>
    <name type="common">Yeast</name>
    <name type="synonym">Hansenula fabianii</name>
    <dbReference type="NCBI Taxonomy" id="36022"/>
    <lineage>
        <taxon>Eukaryota</taxon>
        <taxon>Fungi</taxon>
        <taxon>Dikarya</taxon>
        <taxon>Ascomycota</taxon>
        <taxon>Saccharomycotina</taxon>
        <taxon>Saccharomycetes</taxon>
        <taxon>Phaffomycetales</taxon>
        <taxon>Phaffomycetaceae</taxon>
        <taxon>Cyberlindnera</taxon>
    </lineage>
</organism>
<feature type="domain" description="Sodium/calcium exchanger membrane region" evidence="9">
    <location>
        <begin position="577"/>
        <end position="724"/>
    </location>
</feature>
<feature type="transmembrane region" description="Helical" evidence="7">
    <location>
        <begin position="513"/>
        <end position="532"/>
    </location>
</feature>
<comment type="subcellular location">
    <subcellularLocation>
        <location evidence="1">Membrane</location>
        <topology evidence="1">Multi-pass membrane protein</topology>
    </subcellularLocation>
</comment>
<feature type="transmembrane region" description="Helical" evidence="7">
    <location>
        <begin position="167"/>
        <end position="188"/>
    </location>
</feature>
<feature type="transmembrane region" description="Helical" evidence="7">
    <location>
        <begin position="225"/>
        <end position="248"/>
    </location>
</feature>
<dbReference type="InterPro" id="IPR044880">
    <property type="entry name" value="NCX_ion-bd_dom_sf"/>
</dbReference>
<accession>A0A061AWX6</accession>
<feature type="transmembrane region" description="Helical" evidence="7">
    <location>
        <begin position="568"/>
        <end position="588"/>
    </location>
</feature>